<evidence type="ECO:0000313" key="1">
    <source>
        <dbReference type="EMBL" id="WYF46803.1"/>
    </source>
</evidence>
<keyword evidence="1" id="KW-0614">Plasmid</keyword>
<dbReference type="RefSeq" id="WP_339098327.1">
    <property type="nucleotide sequence ID" value="NZ_CP149785.1"/>
</dbReference>
<gene>
    <name evidence="1" type="ORF">WDJ50_18345</name>
</gene>
<sequence length="91" mass="10453">MKALTTLLLLSLTLTPYQSVQFRSERVDVVEREIRGGNYRIFTTFLTVHQIGGKPVPIAEFWRRARTGKVIQAKVTRRAGLLWAARINLKE</sequence>
<proteinExistence type="predicted"/>
<protein>
    <submittedName>
        <fullName evidence="1">Uncharacterized protein</fullName>
    </submittedName>
</protein>
<reference evidence="1" key="1">
    <citation type="submission" date="2024-03" db="EMBL/GenBank/DDBJ databases">
        <title>Deinococcus weizhi sp. nov., isolated from human skin.</title>
        <authorList>
            <person name="Wei Z."/>
            <person name="Tian F."/>
            <person name="Yang C."/>
            <person name="Xin L.T."/>
            <person name="Wen Z.J."/>
            <person name="Lan K.C."/>
            <person name="Yu L."/>
            <person name="Zhe W."/>
            <person name="Dan F.D."/>
            <person name="Jun W."/>
            <person name="Rui Z."/>
            <person name="Yong X.J."/>
            <person name="Ting Y."/>
            <person name="Wei X."/>
            <person name="Xu Z.G."/>
            <person name="Xin Z."/>
            <person name="Dong F.G."/>
            <person name="Ni X.M."/>
            <person name="Zheng M.G."/>
            <person name="Chun Y."/>
            <person name="Qian W.X."/>
        </authorList>
    </citation>
    <scope>NUCLEOTIDE SEQUENCE</scope>
    <source>
        <strain evidence="1">VB142</strain>
        <plasmid evidence="1">p2</plasmid>
    </source>
</reference>
<organism evidence="1">
    <name type="scientific">Deinococcus sp. VB142</name>
    <dbReference type="NCBI Taxonomy" id="3112952"/>
    <lineage>
        <taxon>Bacteria</taxon>
        <taxon>Thermotogati</taxon>
        <taxon>Deinococcota</taxon>
        <taxon>Deinococci</taxon>
        <taxon>Deinococcales</taxon>
        <taxon>Deinococcaceae</taxon>
        <taxon>Deinococcus</taxon>
    </lineage>
</organism>
<geneLocation type="plasmid" evidence="1">
    <name>p2</name>
</geneLocation>
<dbReference type="AlphaFoldDB" id="A0AAU6Q934"/>
<accession>A0AAU6Q934</accession>
<dbReference type="EMBL" id="CP149785">
    <property type="protein sequence ID" value="WYF46803.1"/>
    <property type="molecule type" value="Genomic_DNA"/>
</dbReference>
<name>A0AAU6Q934_9DEIO</name>